<dbReference type="EMBL" id="ML006225">
    <property type="protein sequence ID" value="RKP16802.1"/>
    <property type="molecule type" value="Genomic_DNA"/>
</dbReference>
<dbReference type="Proteomes" id="UP000281549">
    <property type="component" value="Unassembled WGS sequence"/>
</dbReference>
<evidence type="ECO:0000313" key="2">
    <source>
        <dbReference type="Proteomes" id="UP000281549"/>
    </source>
</evidence>
<reference evidence="2" key="1">
    <citation type="journal article" date="2018" name="Nat. Microbiol.">
        <title>Leveraging single-cell genomics to expand the fungal tree of life.</title>
        <authorList>
            <person name="Ahrendt S.R."/>
            <person name="Quandt C.A."/>
            <person name="Ciobanu D."/>
            <person name="Clum A."/>
            <person name="Salamov A."/>
            <person name="Andreopoulos B."/>
            <person name="Cheng J.F."/>
            <person name="Woyke T."/>
            <person name="Pelin A."/>
            <person name="Henrissat B."/>
            <person name="Reynolds N.K."/>
            <person name="Benny G.L."/>
            <person name="Smith M.E."/>
            <person name="James T.Y."/>
            <person name="Grigoriev I.V."/>
        </authorList>
    </citation>
    <scope>NUCLEOTIDE SEQUENCE [LARGE SCALE GENOMIC DNA]</scope>
    <source>
        <strain evidence="2">CSF55</strain>
    </source>
</reference>
<proteinExistence type="predicted"/>
<organism evidence="1 2">
    <name type="scientific">Rozella allomycis (strain CSF55)</name>
    <dbReference type="NCBI Taxonomy" id="988480"/>
    <lineage>
        <taxon>Eukaryota</taxon>
        <taxon>Fungi</taxon>
        <taxon>Fungi incertae sedis</taxon>
        <taxon>Cryptomycota</taxon>
        <taxon>Cryptomycota incertae sedis</taxon>
        <taxon>Rozella</taxon>
    </lineage>
</organism>
<protein>
    <submittedName>
        <fullName evidence="1">Uncharacterized protein</fullName>
    </submittedName>
</protein>
<name>A0A4P9YD55_ROZAC</name>
<accession>A0A4P9YD55</accession>
<sequence>MAYIFIKLTFRINANIKGSNSNVAMNAWMLQASYPCGRISVNSFSVASWQTVAFISMYQCNLTKYKWRYLISKTLGRKSVTLHIEIKLCLLVNKATRGDTKGGQVEWVYRTIFLKF</sequence>
<evidence type="ECO:0000313" key="1">
    <source>
        <dbReference type="EMBL" id="RKP16802.1"/>
    </source>
</evidence>
<dbReference type="AlphaFoldDB" id="A0A4P9YD55"/>
<gene>
    <name evidence="1" type="ORF">ROZALSC1DRAFT_24870</name>
</gene>